<sequence>MKRSAGSVLFDFFNVVIMSLIAFVVPMKSFPKLMMTVFLMTLMISGSR</sequence>
<comment type="caution">
    <text evidence="2">The sequence shown here is derived from an EMBL/GenBank/DDBJ whole genome shotgun (WGS) entry which is preliminary data.</text>
</comment>
<proteinExistence type="predicted"/>
<feature type="transmembrane region" description="Helical" evidence="1">
    <location>
        <begin position="6"/>
        <end position="25"/>
    </location>
</feature>
<keyword evidence="1" id="KW-1133">Transmembrane helix</keyword>
<evidence type="ECO:0000313" key="2">
    <source>
        <dbReference type="EMBL" id="GAH53783.1"/>
    </source>
</evidence>
<dbReference type="AlphaFoldDB" id="X1I871"/>
<dbReference type="EMBL" id="BARU01020846">
    <property type="protein sequence ID" value="GAH53783.1"/>
    <property type="molecule type" value="Genomic_DNA"/>
</dbReference>
<name>X1I871_9ZZZZ</name>
<reference evidence="2" key="1">
    <citation type="journal article" date="2014" name="Front. Microbiol.">
        <title>High frequency of phylogenetically diverse reductive dehalogenase-homologous genes in deep subseafloor sedimentary metagenomes.</title>
        <authorList>
            <person name="Kawai M."/>
            <person name="Futagami T."/>
            <person name="Toyoda A."/>
            <person name="Takaki Y."/>
            <person name="Nishi S."/>
            <person name="Hori S."/>
            <person name="Arai W."/>
            <person name="Tsubouchi T."/>
            <person name="Morono Y."/>
            <person name="Uchiyama I."/>
            <person name="Ito T."/>
            <person name="Fujiyama A."/>
            <person name="Inagaki F."/>
            <person name="Takami H."/>
        </authorList>
    </citation>
    <scope>NUCLEOTIDE SEQUENCE</scope>
    <source>
        <strain evidence="2">Expedition CK06-06</strain>
    </source>
</reference>
<accession>X1I871</accession>
<gene>
    <name evidence="2" type="ORF">S03H2_34190</name>
</gene>
<feature type="non-terminal residue" evidence="2">
    <location>
        <position position="48"/>
    </location>
</feature>
<keyword evidence="1" id="KW-0812">Transmembrane</keyword>
<keyword evidence="1" id="KW-0472">Membrane</keyword>
<evidence type="ECO:0000256" key="1">
    <source>
        <dbReference type="SAM" id="Phobius"/>
    </source>
</evidence>
<protein>
    <submittedName>
        <fullName evidence="2">Uncharacterized protein</fullName>
    </submittedName>
</protein>
<organism evidence="2">
    <name type="scientific">marine sediment metagenome</name>
    <dbReference type="NCBI Taxonomy" id="412755"/>
    <lineage>
        <taxon>unclassified sequences</taxon>
        <taxon>metagenomes</taxon>
        <taxon>ecological metagenomes</taxon>
    </lineage>
</organism>